<feature type="transmembrane region" description="Helical" evidence="6">
    <location>
        <begin position="295"/>
        <end position="313"/>
    </location>
</feature>
<dbReference type="PANTHER" id="PTHR43701">
    <property type="entry name" value="MEMBRANE TRANSPORTER PROTEIN MJ0441-RELATED"/>
    <property type="match status" value="1"/>
</dbReference>
<feature type="region of interest" description="Disordered" evidence="5">
    <location>
        <begin position="197"/>
        <end position="224"/>
    </location>
</feature>
<evidence type="ECO:0000313" key="7">
    <source>
        <dbReference type="EMBL" id="CAB9523872.1"/>
    </source>
</evidence>
<keyword evidence="2 6" id="KW-0812">Transmembrane</keyword>
<accession>A0A9N8HSN2</accession>
<dbReference type="EMBL" id="CAICTM010001464">
    <property type="protein sequence ID" value="CAB9523872.1"/>
    <property type="molecule type" value="Genomic_DNA"/>
</dbReference>
<dbReference type="PANTHER" id="PTHR43701:SF2">
    <property type="entry name" value="MEMBRANE TRANSPORTER PROTEIN YJNA-RELATED"/>
    <property type="match status" value="1"/>
</dbReference>
<gene>
    <name evidence="7" type="ORF">SEMRO_1466_G275040.1</name>
</gene>
<feature type="transmembrane region" description="Helical" evidence="6">
    <location>
        <begin position="234"/>
        <end position="256"/>
    </location>
</feature>
<evidence type="ECO:0000256" key="5">
    <source>
        <dbReference type="SAM" id="MobiDB-lite"/>
    </source>
</evidence>
<comment type="caution">
    <text evidence="7">The sequence shown here is derived from an EMBL/GenBank/DDBJ whole genome shotgun (WGS) entry which is preliminary data.</text>
</comment>
<feature type="compositionally biased region" description="Low complexity" evidence="5">
    <location>
        <begin position="25"/>
        <end position="54"/>
    </location>
</feature>
<dbReference type="GO" id="GO:0016020">
    <property type="term" value="C:membrane"/>
    <property type="evidence" value="ECO:0007669"/>
    <property type="project" value="UniProtKB-SubCell"/>
</dbReference>
<keyword evidence="4 6" id="KW-0472">Membrane</keyword>
<evidence type="ECO:0000313" key="8">
    <source>
        <dbReference type="Proteomes" id="UP001153069"/>
    </source>
</evidence>
<evidence type="ECO:0000256" key="2">
    <source>
        <dbReference type="ARBA" id="ARBA00022692"/>
    </source>
</evidence>
<reference evidence="7" key="1">
    <citation type="submission" date="2020-06" db="EMBL/GenBank/DDBJ databases">
        <authorList>
            <consortium name="Plant Systems Biology data submission"/>
        </authorList>
    </citation>
    <scope>NUCLEOTIDE SEQUENCE</scope>
    <source>
        <strain evidence="7">D6</strain>
    </source>
</reference>
<dbReference type="InterPro" id="IPR002781">
    <property type="entry name" value="TM_pro_TauE-like"/>
</dbReference>
<evidence type="ECO:0000256" key="1">
    <source>
        <dbReference type="ARBA" id="ARBA00004141"/>
    </source>
</evidence>
<evidence type="ECO:0000256" key="4">
    <source>
        <dbReference type="ARBA" id="ARBA00023136"/>
    </source>
</evidence>
<dbReference type="Proteomes" id="UP001153069">
    <property type="component" value="Unassembled WGS sequence"/>
</dbReference>
<dbReference type="AlphaFoldDB" id="A0A9N8HSN2"/>
<evidence type="ECO:0000256" key="6">
    <source>
        <dbReference type="SAM" id="Phobius"/>
    </source>
</evidence>
<comment type="subcellular location">
    <subcellularLocation>
        <location evidence="1">Membrane</location>
        <topology evidence="1">Multi-pass membrane protein</topology>
    </subcellularLocation>
</comment>
<feature type="transmembrane region" description="Helical" evidence="6">
    <location>
        <begin position="144"/>
        <end position="167"/>
    </location>
</feature>
<feature type="transmembrane region" description="Helical" evidence="6">
    <location>
        <begin position="174"/>
        <end position="192"/>
    </location>
</feature>
<protein>
    <submittedName>
        <fullName evidence="7">Sulfite exporter TauE/SafE</fullName>
    </submittedName>
</protein>
<feature type="region of interest" description="Disordered" evidence="5">
    <location>
        <begin position="21"/>
        <end position="69"/>
    </location>
</feature>
<proteinExistence type="predicted"/>
<name>A0A9N8HSN2_9STRA</name>
<feature type="transmembrane region" description="Helical" evidence="6">
    <location>
        <begin position="268"/>
        <end position="289"/>
    </location>
</feature>
<dbReference type="Pfam" id="PF01925">
    <property type="entry name" value="TauE"/>
    <property type="match status" value="1"/>
</dbReference>
<sequence length="344" mass="35676">MISTASRTALAWAPRRKALSQAIHRSTLTRRTTSSSTSRTTATTKKNNPVKNNNESSVHKNPDHASTSSIDTNLLPKSFAIGSLAGLMGSLAGMGGGFVMIPLMTSRQLLGLTQHQAHGTSLFAVAATGVAGALGYQGQVQYDAAAAIAACGIVTAGLGASVTTYLSARHLKKALGVFMILVAPLVPLKGYLTSNDNNDNPLLPTEEANDKNLMPQQDKATNNSSWPQRLLPPAMIGLGSGFLAGLFGVGGGAVVVPALTLFTDVNHYQALGTSLCAMALPAISGTLTHFKKGNVAMRVAPALAAGAFCGGYLGGRIGLQIHENALRWGFSGLMVTLGVRTLIR</sequence>
<keyword evidence="8" id="KW-1185">Reference proteome</keyword>
<evidence type="ECO:0000256" key="3">
    <source>
        <dbReference type="ARBA" id="ARBA00022989"/>
    </source>
</evidence>
<organism evidence="7 8">
    <name type="scientific">Seminavis robusta</name>
    <dbReference type="NCBI Taxonomy" id="568900"/>
    <lineage>
        <taxon>Eukaryota</taxon>
        <taxon>Sar</taxon>
        <taxon>Stramenopiles</taxon>
        <taxon>Ochrophyta</taxon>
        <taxon>Bacillariophyta</taxon>
        <taxon>Bacillariophyceae</taxon>
        <taxon>Bacillariophycidae</taxon>
        <taxon>Naviculales</taxon>
        <taxon>Naviculaceae</taxon>
        <taxon>Seminavis</taxon>
    </lineage>
</organism>
<feature type="compositionally biased region" description="Polar residues" evidence="5">
    <location>
        <begin position="214"/>
        <end position="224"/>
    </location>
</feature>
<dbReference type="InterPro" id="IPR051598">
    <property type="entry name" value="TSUP/Inactive_protease-like"/>
</dbReference>
<feature type="transmembrane region" description="Helical" evidence="6">
    <location>
        <begin position="79"/>
        <end position="105"/>
    </location>
</feature>
<dbReference type="OrthoDB" id="203866at2759"/>
<keyword evidence="3 6" id="KW-1133">Transmembrane helix</keyword>